<organism evidence="1 2">
    <name type="scientific">Nakamurella leprariae</name>
    <dbReference type="NCBI Taxonomy" id="2803911"/>
    <lineage>
        <taxon>Bacteria</taxon>
        <taxon>Bacillati</taxon>
        <taxon>Actinomycetota</taxon>
        <taxon>Actinomycetes</taxon>
        <taxon>Nakamurellales</taxon>
        <taxon>Nakamurellaceae</taxon>
        <taxon>Nakamurella</taxon>
    </lineage>
</organism>
<dbReference type="Gene3D" id="1.10.10.10">
    <property type="entry name" value="Winged helix-like DNA-binding domain superfamily/Winged helix DNA-binding domain"/>
    <property type="match status" value="1"/>
</dbReference>
<evidence type="ECO:0000313" key="1">
    <source>
        <dbReference type="EMBL" id="MBM9467813.1"/>
    </source>
</evidence>
<dbReference type="SUPFAM" id="SSF46785">
    <property type="entry name" value="Winged helix' DNA-binding domain"/>
    <property type="match status" value="1"/>
</dbReference>
<name>A0A939BWR6_9ACTN</name>
<evidence type="ECO:0000313" key="2">
    <source>
        <dbReference type="Proteomes" id="UP000663792"/>
    </source>
</evidence>
<dbReference type="Proteomes" id="UP000663792">
    <property type="component" value="Unassembled WGS sequence"/>
</dbReference>
<protein>
    <recommendedName>
        <fullName evidence="3">MarR family transcriptional regulator</fullName>
    </recommendedName>
</protein>
<reference evidence="1" key="1">
    <citation type="submission" date="2021-01" db="EMBL/GenBank/DDBJ databases">
        <title>YIM 132084 draft genome.</title>
        <authorList>
            <person name="An D."/>
        </authorList>
    </citation>
    <scope>NUCLEOTIDE SEQUENCE</scope>
    <source>
        <strain evidence="1">YIM 132084</strain>
    </source>
</reference>
<evidence type="ECO:0008006" key="3">
    <source>
        <dbReference type="Google" id="ProtNLM"/>
    </source>
</evidence>
<dbReference type="EMBL" id="JAERWK010000014">
    <property type="protein sequence ID" value="MBM9467813.1"/>
    <property type="molecule type" value="Genomic_DNA"/>
</dbReference>
<proteinExistence type="predicted"/>
<dbReference type="InterPro" id="IPR036390">
    <property type="entry name" value="WH_DNA-bd_sf"/>
</dbReference>
<dbReference type="AlphaFoldDB" id="A0A939BWR6"/>
<sequence length="82" mass="9145">MSHWEWEVLRAIDSGFGQRLTLRRATGLPKTTVSAAARSLLERGLVESTVSGRSPNFRPTQRGLARLRMLPAAEDLARRDAE</sequence>
<comment type="caution">
    <text evidence="1">The sequence shown here is derived from an EMBL/GenBank/DDBJ whole genome shotgun (WGS) entry which is preliminary data.</text>
</comment>
<dbReference type="GO" id="GO:0003700">
    <property type="term" value="F:DNA-binding transcription factor activity"/>
    <property type="evidence" value="ECO:0007669"/>
    <property type="project" value="InterPro"/>
</dbReference>
<dbReference type="InterPro" id="IPR036388">
    <property type="entry name" value="WH-like_DNA-bd_sf"/>
</dbReference>
<accession>A0A939BWR6</accession>
<keyword evidence="2" id="KW-1185">Reference proteome</keyword>
<dbReference type="RefSeq" id="WP_205260776.1">
    <property type="nucleotide sequence ID" value="NZ_JAERWK010000014.1"/>
</dbReference>
<gene>
    <name evidence="1" type="ORF">JL106_11020</name>
</gene>